<dbReference type="Proteomes" id="UP000179524">
    <property type="component" value="Unassembled WGS sequence"/>
</dbReference>
<reference evidence="1 2" key="1">
    <citation type="submission" date="2016-10" db="EMBL/GenBank/DDBJ databases">
        <title>Draft genome sequences of four alkaliphilic bacteria belonging to the Anaerobacillus genus.</title>
        <authorList>
            <person name="Bassil N.M."/>
            <person name="Lloyd J.R."/>
        </authorList>
    </citation>
    <scope>NUCLEOTIDE SEQUENCE [LARGE SCALE GENOMIC DNA]</scope>
    <source>
        <strain evidence="1 2">DSM 18345</strain>
    </source>
</reference>
<keyword evidence="2" id="KW-1185">Reference proteome</keyword>
<evidence type="ECO:0000313" key="2">
    <source>
        <dbReference type="Proteomes" id="UP000179524"/>
    </source>
</evidence>
<comment type="caution">
    <text evidence="1">The sequence shown here is derived from an EMBL/GenBank/DDBJ whole genome shotgun (WGS) entry which is preliminary data.</text>
</comment>
<dbReference type="EMBL" id="MLQR01000015">
    <property type="protein sequence ID" value="OIJ14922.1"/>
    <property type="molecule type" value="Genomic_DNA"/>
</dbReference>
<dbReference type="RefSeq" id="WP_071308890.1">
    <property type="nucleotide sequence ID" value="NZ_MLQR01000015.1"/>
</dbReference>
<dbReference type="Gene3D" id="3.40.960.10">
    <property type="entry name" value="VSR Endonuclease"/>
    <property type="match status" value="1"/>
</dbReference>
<dbReference type="OrthoDB" id="2086462at2"/>
<name>A0A1S2LQY3_9BACI</name>
<evidence type="ECO:0008006" key="3">
    <source>
        <dbReference type="Google" id="ProtNLM"/>
    </source>
</evidence>
<proteinExistence type="predicted"/>
<sequence length="312" mass="36293">MGSVKDTDSFVKALSQRSGDEYTVLGTYTRSKDPISVKHNPCGNIRDDVSPDTYLRGNGGKGYKCNHCSGKWKRTTTDFIKEVEELYGKDYTVLGEYVNRHTDILIKHNKCGGRPFPVRPKHFLDRRSCGEEYCVKCSGKQKKNTEHFKQEVYKLVGDEYQVKSEYVNARISLTLFHKKCGEQYPCTPDNFLRGKRCPFCRESKGEKKIAEFLKRHKINFIQQYRNPECRNIKPLPFDFAILDKRDNPIFFIEFDGEQHFKPSEYYGGLGAFQKLKQNDKIKNMFALENGIFLIRIPYFKMESVDDILSGYI</sequence>
<protein>
    <recommendedName>
        <fullName evidence="3">DUF2726 domain-containing protein</fullName>
    </recommendedName>
</protein>
<dbReference type="AlphaFoldDB" id="A0A1S2LQY3"/>
<organism evidence="1 2">
    <name type="scientific">Anaerobacillus alkalilacustris</name>
    <dbReference type="NCBI Taxonomy" id="393763"/>
    <lineage>
        <taxon>Bacteria</taxon>
        <taxon>Bacillati</taxon>
        <taxon>Bacillota</taxon>
        <taxon>Bacilli</taxon>
        <taxon>Bacillales</taxon>
        <taxon>Bacillaceae</taxon>
        <taxon>Anaerobacillus</taxon>
    </lineage>
</organism>
<evidence type="ECO:0000313" key="1">
    <source>
        <dbReference type="EMBL" id="OIJ14922.1"/>
    </source>
</evidence>
<accession>A0A1S2LQY3</accession>
<gene>
    <name evidence="1" type="ORF">BKP37_06980</name>
</gene>